<dbReference type="AlphaFoldDB" id="A0A238WGL2"/>
<name>A0A238WGL2_HALVU</name>
<proteinExistence type="predicted"/>
<dbReference type="EMBL" id="FZNQ01000007">
    <property type="protein sequence ID" value="SNR45443.1"/>
    <property type="molecule type" value="Genomic_DNA"/>
</dbReference>
<accession>A0A238WGL2</accession>
<feature type="transmembrane region" description="Helical" evidence="1">
    <location>
        <begin position="42"/>
        <end position="62"/>
    </location>
</feature>
<reference evidence="2 3" key="1">
    <citation type="submission" date="2017-06" db="EMBL/GenBank/DDBJ databases">
        <authorList>
            <person name="Kim H.J."/>
            <person name="Triplett B.A."/>
        </authorList>
    </citation>
    <scope>NUCLEOTIDE SEQUENCE [LARGE SCALE GENOMIC DNA]</scope>
    <source>
        <strain evidence="2 3">DSM 8800</strain>
    </source>
</reference>
<feature type="transmembrane region" description="Helical" evidence="1">
    <location>
        <begin position="7"/>
        <end position="30"/>
    </location>
</feature>
<evidence type="ECO:0000313" key="2">
    <source>
        <dbReference type="EMBL" id="SNR45443.1"/>
    </source>
</evidence>
<evidence type="ECO:0000256" key="1">
    <source>
        <dbReference type="SAM" id="Phobius"/>
    </source>
</evidence>
<sequence>MRTIILTGLAIVVPILITAYVIWFAVGIVQDMLQPIVEVLELAGIETLVTLFAMLVVFGVVAPSGRSHSIDTASGSSRRSIT</sequence>
<keyword evidence="3" id="KW-1185">Reference proteome</keyword>
<keyword evidence="1" id="KW-0472">Membrane</keyword>
<organism evidence="2 3">
    <name type="scientific">Halorubrum vacuolatum</name>
    <name type="common">Natronobacterium vacuolatum</name>
    <dbReference type="NCBI Taxonomy" id="63740"/>
    <lineage>
        <taxon>Archaea</taxon>
        <taxon>Methanobacteriati</taxon>
        <taxon>Methanobacteriota</taxon>
        <taxon>Stenosarchaea group</taxon>
        <taxon>Halobacteria</taxon>
        <taxon>Halobacteriales</taxon>
        <taxon>Haloferacaceae</taxon>
        <taxon>Halorubrum</taxon>
    </lineage>
</organism>
<gene>
    <name evidence="2" type="ORF">SAMN06264855_107121</name>
</gene>
<evidence type="ECO:0000313" key="3">
    <source>
        <dbReference type="Proteomes" id="UP000198397"/>
    </source>
</evidence>
<protein>
    <submittedName>
        <fullName evidence="2">Uncharacterized protein</fullName>
    </submittedName>
</protein>
<keyword evidence="1" id="KW-1133">Transmembrane helix</keyword>
<keyword evidence="1" id="KW-0812">Transmembrane</keyword>
<dbReference type="Proteomes" id="UP000198397">
    <property type="component" value="Unassembled WGS sequence"/>
</dbReference>